<dbReference type="EMBL" id="JAJSOW010000002">
    <property type="protein sequence ID" value="KAI9198006.1"/>
    <property type="molecule type" value="Genomic_DNA"/>
</dbReference>
<comment type="subcellular location">
    <subcellularLocation>
        <location evidence="1">Nucleus</location>
    </subcellularLocation>
</comment>
<dbReference type="InterPro" id="IPR002100">
    <property type="entry name" value="TF_MADSbox"/>
</dbReference>
<evidence type="ECO:0000313" key="9">
    <source>
        <dbReference type="EMBL" id="KAI9198006.1"/>
    </source>
</evidence>
<proteinExistence type="predicted"/>
<protein>
    <recommendedName>
        <fullName evidence="8">MADS-box domain-containing protein</fullName>
    </recommendedName>
</protein>
<dbReference type="AlphaFoldDB" id="A0AAD5P404"/>
<dbReference type="GO" id="GO:0000981">
    <property type="term" value="F:DNA-binding transcription factor activity, RNA polymerase II-specific"/>
    <property type="evidence" value="ECO:0007669"/>
    <property type="project" value="TreeGrafter"/>
</dbReference>
<dbReference type="PROSITE" id="PS50066">
    <property type="entry name" value="MADS_BOX_2"/>
    <property type="match status" value="1"/>
</dbReference>
<dbReference type="Proteomes" id="UP001064489">
    <property type="component" value="Chromosome 13"/>
</dbReference>
<dbReference type="GO" id="GO:0000978">
    <property type="term" value="F:RNA polymerase II cis-regulatory region sequence-specific DNA binding"/>
    <property type="evidence" value="ECO:0007669"/>
    <property type="project" value="TreeGrafter"/>
</dbReference>
<organism evidence="9 10">
    <name type="scientific">Acer negundo</name>
    <name type="common">Box elder</name>
    <dbReference type="NCBI Taxonomy" id="4023"/>
    <lineage>
        <taxon>Eukaryota</taxon>
        <taxon>Viridiplantae</taxon>
        <taxon>Streptophyta</taxon>
        <taxon>Embryophyta</taxon>
        <taxon>Tracheophyta</taxon>
        <taxon>Spermatophyta</taxon>
        <taxon>Magnoliopsida</taxon>
        <taxon>eudicotyledons</taxon>
        <taxon>Gunneridae</taxon>
        <taxon>Pentapetalae</taxon>
        <taxon>rosids</taxon>
        <taxon>malvids</taxon>
        <taxon>Sapindales</taxon>
        <taxon>Sapindaceae</taxon>
        <taxon>Hippocastanoideae</taxon>
        <taxon>Acereae</taxon>
        <taxon>Acer</taxon>
    </lineage>
</organism>
<dbReference type="Gene3D" id="3.40.1810.10">
    <property type="entry name" value="Transcription factor, MADS-box"/>
    <property type="match status" value="1"/>
</dbReference>
<evidence type="ECO:0000256" key="6">
    <source>
        <dbReference type="SAM" id="Coils"/>
    </source>
</evidence>
<feature type="region of interest" description="Disordered" evidence="7">
    <location>
        <begin position="1"/>
        <end position="21"/>
    </location>
</feature>
<dbReference type="PRINTS" id="PR00404">
    <property type="entry name" value="MADSDOMAIN"/>
</dbReference>
<dbReference type="PANTHER" id="PTHR11945:SF448">
    <property type="entry name" value="MADS-BOX TRANSCRIPTION FACTOR FAMILY PROTEIN"/>
    <property type="match status" value="1"/>
</dbReference>
<keyword evidence="6" id="KW-0175">Coiled coil</keyword>
<name>A0AAD5P404_ACENE</name>
<dbReference type="PANTHER" id="PTHR11945">
    <property type="entry name" value="MADS BOX PROTEIN"/>
    <property type="match status" value="1"/>
</dbReference>
<keyword evidence="3" id="KW-0238">DNA-binding</keyword>
<evidence type="ECO:0000259" key="8">
    <source>
        <dbReference type="PROSITE" id="PS50066"/>
    </source>
</evidence>
<keyword evidence="2" id="KW-0805">Transcription regulation</keyword>
<reference evidence="9 10" key="1">
    <citation type="journal article" date="2022" name="Plant J.">
        <title>Strategies of tolerance reflected in two North American maple genomes.</title>
        <authorList>
            <person name="McEvoy S.L."/>
            <person name="Sezen U.U."/>
            <person name="Trouern-Trend A."/>
            <person name="McMahon S.M."/>
            <person name="Schaberg P.G."/>
            <person name="Yang J."/>
            <person name="Wegrzyn J.L."/>
            <person name="Swenson N.G."/>
        </authorList>
    </citation>
    <scope>NUCLEOTIDE SEQUENCE [LARGE SCALE GENOMIC DNA]</scope>
    <source>
        <strain evidence="9">91603</strain>
    </source>
</reference>
<evidence type="ECO:0000256" key="2">
    <source>
        <dbReference type="ARBA" id="ARBA00023015"/>
    </source>
</evidence>
<dbReference type="SUPFAM" id="SSF55455">
    <property type="entry name" value="SRF-like"/>
    <property type="match status" value="1"/>
</dbReference>
<dbReference type="SMART" id="SM00432">
    <property type="entry name" value="MADS"/>
    <property type="match status" value="1"/>
</dbReference>
<feature type="coiled-coil region" evidence="6">
    <location>
        <begin position="100"/>
        <end position="174"/>
    </location>
</feature>
<accession>A0AAD5P404</accession>
<keyword evidence="10" id="KW-1185">Reference proteome</keyword>
<keyword evidence="5" id="KW-0539">Nucleus</keyword>
<sequence>MEVSKPTKQGGGRRKIEMKKVEEGSKRSVTFTKRRKGLFNKACELSELSGAKIAVFVITEQAKPYSCGDVDAVLDQYLTGKVSDSGSESSKTSLEADLIRKECNETLLKLEEEETRQRDEKTAPEKTGFWWEKDVDDTMEEWLKRYEASMVKLKKNVERKLEEMRREKAKASTSSAADHQAVIGTIDQVHRDGIVNGDQCRVEEFLNFDGFGFNGDDSTEEMIPSNLDGRRRAHPSSKG</sequence>
<comment type="caution">
    <text evidence="9">The sequence shown here is derived from an EMBL/GenBank/DDBJ whole genome shotgun (WGS) entry which is preliminary data.</text>
</comment>
<dbReference type="InterPro" id="IPR036879">
    <property type="entry name" value="TF_MADSbox_sf"/>
</dbReference>
<feature type="domain" description="MADS-box" evidence="8">
    <location>
        <begin position="11"/>
        <end position="71"/>
    </location>
</feature>
<evidence type="ECO:0000256" key="7">
    <source>
        <dbReference type="SAM" id="MobiDB-lite"/>
    </source>
</evidence>
<keyword evidence="4" id="KW-0804">Transcription</keyword>
<evidence type="ECO:0000313" key="10">
    <source>
        <dbReference type="Proteomes" id="UP001064489"/>
    </source>
</evidence>
<evidence type="ECO:0000256" key="1">
    <source>
        <dbReference type="ARBA" id="ARBA00004123"/>
    </source>
</evidence>
<dbReference type="GO" id="GO:0046983">
    <property type="term" value="F:protein dimerization activity"/>
    <property type="evidence" value="ECO:0007669"/>
    <property type="project" value="InterPro"/>
</dbReference>
<dbReference type="Pfam" id="PF00319">
    <property type="entry name" value="SRF-TF"/>
    <property type="match status" value="1"/>
</dbReference>
<evidence type="ECO:0000256" key="4">
    <source>
        <dbReference type="ARBA" id="ARBA00023163"/>
    </source>
</evidence>
<evidence type="ECO:0000256" key="5">
    <source>
        <dbReference type="ARBA" id="ARBA00023242"/>
    </source>
</evidence>
<dbReference type="GO" id="GO:0005634">
    <property type="term" value="C:nucleus"/>
    <property type="evidence" value="ECO:0007669"/>
    <property type="project" value="UniProtKB-SubCell"/>
</dbReference>
<evidence type="ECO:0000256" key="3">
    <source>
        <dbReference type="ARBA" id="ARBA00023125"/>
    </source>
</evidence>
<gene>
    <name evidence="9" type="ORF">LWI28_008535</name>
</gene>
<feature type="region of interest" description="Disordered" evidence="7">
    <location>
        <begin position="215"/>
        <end position="239"/>
    </location>
</feature>